<dbReference type="EMBL" id="CAFB01000100">
    <property type="protein sequence ID" value="CCD30303.1"/>
    <property type="molecule type" value="Genomic_DNA"/>
</dbReference>
<organism evidence="1 2">
    <name type="scientific">Candidatus Glomeribacter gigasporarum BEG34</name>
    <dbReference type="NCBI Taxonomy" id="1070319"/>
    <lineage>
        <taxon>Bacteria</taxon>
        <taxon>Pseudomonadati</taxon>
        <taxon>Pseudomonadota</taxon>
        <taxon>Betaproteobacteria</taxon>
        <taxon>Burkholderiales</taxon>
        <taxon>Burkholderiaceae</taxon>
        <taxon>Candidatus Glomeribacter</taxon>
    </lineage>
</organism>
<evidence type="ECO:0000313" key="2">
    <source>
        <dbReference type="Proteomes" id="UP000054051"/>
    </source>
</evidence>
<dbReference type="eggNOG" id="ENOG5032BPK">
    <property type="taxonomic scope" value="Bacteria"/>
</dbReference>
<dbReference type="RefSeq" id="WP_006683336.1">
    <property type="nucleotide sequence ID" value="NZ_CAFB01000100.1"/>
</dbReference>
<comment type="caution">
    <text evidence="1">The sequence shown here is derived from an EMBL/GenBank/DDBJ whole genome shotgun (WGS) entry which is preliminary data.</text>
</comment>
<gene>
    <name evidence="1" type="ORF">CAGGBEG34_780003</name>
</gene>
<dbReference type="AlphaFoldDB" id="G2JBZ7"/>
<keyword evidence="2" id="KW-1185">Reference proteome</keyword>
<dbReference type="Proteomes" id="UP000054051">
    <property type="component" value="Unassembled WGS sequence"/>
</dbReference>
<dbReference type="OrthoDB" id="9134780at2"/>
<name>G2JBZ7_9BURK</name>
<accession>G2JBZ7</accession>
<protein>
    <submittedName>
        <fullName evidence="1">Putative phage protein</fullName>
    </submittedName>
</protein>
<dbReference type="STRING" id="1070319.CAGGBEG34_780003"/>
<evidence type="ECO:0000313" key="1">
    <source>
        <dbReference type="EMBL" id="CCD30303.1"/>
    </source>
</evidence>
<sequence>MDALTLQQKIYSGYAKAAQRLGLETQVFRPTQADDPFTHPVLTLKACFNASRTTGAAPRLGQSTWQGRFDGRQTQAGDYLWREDGAIWFIAAQALHADIACIHCDARVRIQRAQKTQTKGAVGYEGVSETPQTVLGAKAAWPASLLFGGRGQQGANLPTSEIDAGDIALLPVSVPIIIQPADGLIDDLGRHYRVRAAEKTEMGWRLQVYEAHP</sequence>
<proteinExistence type="predicted"/>
<reference evidence="1 2" key="1">
    <citation type="submission" date="2011-08" db="EMBL/GenBank/DDBJ databases">
        <title>The genome of the obligate endobacterium of an arbuscular mycorrhizal fungus reveals an interphylum network of nutritional interactions.</title>
        <authorList>
            <person name="Ghignone S."/>
            <person name="Salvioli A."/>
            <person name="Anca I."/>
            <person name="Lumini E."/>
            <person name="Ortu G."/>
            <person name="Petiti L."/>
            <person name="Cruveiller S."/>
            <person name="Bianciotto V."/>
            <person name="Piffanelli P."/>
            <person name="Lanfranco L."/>
            <person name="Bonfante P."/>
        </authorList>
    </citation>
    <scope>NUCLEOTIDE SEQUENCE [LARGE SCALE GENOMIC DNA]</scope>
    <source>
        <strain evidence="1 2">BEG34</strain>
    </source>
</reference>